<dbReference type="PANTHER" id="PTHR13489">
    <property type="entry name" value="MINI-CHROMOSOME MAINTENANCE COMPLEX-BINDING PROTEIN"/>
    <property type="match status" value="1"/>
</dbReference>
<dbReference type="RefSeq" id="XP_010699836.1">
    <property type="nucleotide sequence ID" value="XM_010701534.1"/>
</dbReference>
<dbReference type="eggNOG" id="KOG2545">
    <property type="taxonomic scope" value="Eukaryota"/>
</dbReference>
<dbReference type="PANTHER" id="PTHR13489:SF0">
    <property type="entry name" value="MINI-CHROMOSOME MAINTENANCE COMPLEX-BINDING PROTEIN"/>
    <property type="match status" value="1"/>
</dbReference>
<dbReference type="VEuPathDB" id="TriTrypDB:LPAL13_260006300"/>
<dbReference type="GO" id="GO:0006261">
    <property type="term" value="P:DNA-templated DNA replication"/>
    <property type="evidence" value="ECO:0007669"/>
    <property type="project" value="TreeGrafter"/>
</dbReference>
<evidence type="ECO:0000256" key="2">
    <source>
        <dbReference type="ARBA" id="ARBA00023242"/>
    </source>
</evidence>
<gene>
    <name evidence="3" type="ORF">LPMP_260150</name>
</gene>
<name>A0A088RV48_LEIPA</name>
<dbReference type="GeneID" id="22575918"/>
<keyword evidence="2" id="KW-0539">Nucleus</keyword>
<dbReference type="EMBL" id="CP009395">
    <property type="protein sequence ID" value="AIN99129.1"/>
    <property type="molecule type" value="Genomic_DNA"/>
</dbReference>
<dbReference type="GO" id="GO:0003682">
    <property type="term" value="F:chromatin binding"/>
    <property type="evidence" value="ECO:0007669"/>
    <property type="project" value="TreeGrafter"/>
</dbReference>
<dbReference type="InterPro" id="IPR019140">
    <property type="entry name" value="MCM_complex-bd"/>
</dbReference>
<dbReference type="AlphaFoldDB" id="A0A088RV48"/>
<dbReference type="Pfam" id="PF09739">
    <property type="entry name" value="MCM_bind"/>
    <property type="match status" value="1"/>
</dbReference>
<evidence type="ECO:0000313" key="3">
    <source>
        <dbReference type="EMBL" id="AIN99129.1"/>
    </source>
</evidence>
<evidence type="ECO:0000313" key="4">
    <source>
        <dbReference type="Proteomes" id="UP000063063"/>
    </source>
</evidence>
<keyword evidence="4" id="KW-1185">Reference proteome</keyword>
<dbReference type="KEGG" id="lpan:LPMP_260150"/>
<accession>A0A088RV48</accession>
<protein>
    <submittedName>
        <fullName evidence="3">Chromatin-binding protein, putative</fullName>
    </submittedName>
</protein>
<dbReference type="Proteomes" id="UP000063063">
    <property type="component" value="Chromosome 26"/>
</dbReference>
<evidence type="ECO:0000256" key="1">
    <source>
        <dbReference type="ARBA" id="ARBA00004123"/>
    </source>
</evidence>
<organism evidence="3 4">
    <name type="scientific">Leishmania panamensis</name>
    <dbReference type="NCBI Taxonomy" id="5679"/>
    <lineage>
        <taxon>Eukaryota</taxon>
        <taxon>Discoba</taxon>
        <taxon>Euglenozoa</taxon>
        <taxon>Kinetoplastea</taxon>
        <taxon>Metakinetoplastina</taxon>
        <taxon>Trypanosomatida</taxon>
        <taxon>Trypanosomatidae</taxon>
        <taxon>Leishmaniinae</taxon>
        <taxon>Leishmania</taxon>
        <taxon>Leishmania guyanensis species complex</taxon>
    </lineage>
</organism>
<sequence length="597" mass="66088">MATQDEMEALLCELSTTTGTIAEAVRYAHKYLQSPECQSTAVDMFPPTQLAHSIGKLCRCRGMIQEVQPELHLFCASRQSFFSARSVETLDGNDREYMDAVSLYVIPVPGNLHFYTMEEPSRSLGAAHCDTFRKRSDRDRDASMAAFTSDTENNLIRKYARHTASASDTTAPPAQSSGMSADGPFLNFPHPPCNRQLQGACVVTVLLPAEEGTRPNPFRINDVIDFYGYQHFPDDQLEVNERDDFAHFSAWNATELSRGLVSRLLCLSYAPVSSLQLRRRIAMPKLIVSSMAEARADALAYLINTVTKGDALTAKYLLLHLCARVRMHSASMPVGDLPLLISSPQLVAAEWSAHLREIVPVAEILLTGDVLRPLPHVRLTPKYNKELNYLEAGLLQVAHGTHITVDCASLGALEEKWYEGMFALIHKQQLLLEYPYQTLELPVDVSMLALHNTGASEALHPLFRFAMSIRWCPCPSVSAQDVALMPHISSSAVRDYLDSVRCLEATSLMDDALSDRASRALFEMSANLPGWNNRDPLLHNSTFSVAIALMRAHAASHGRFDFTAEDIAAVCDLEQERMVRLRTPPLSAPPIAHPGVA</sequence>
<reference evidence="3 4" key="1">
    <citation type="journal article" date="2015" name="Sci. Rep.">
        <title>The genome of Leishmania panamensis: insights into genomics of the L. (Viannia) subgenus.</title>
        <authorList>
            <person name="Llanes A."/>
            <person name="Restrepo C.M."/>
            <person name="Vecchio G.D."/>
            <person name="Anguizola F.J."/>
            <person name="Lleonart R."/>
        </authorList>
    </citation>
    <scope>NUCLEOTIDE SEQUENCE [LARGE SCALE GENOMIC DNA]</scope>
    <source>
        <strain evidence="3 4">MHOM/PA/94/PSC-1</strain>
    </source>
</reference>
<dbReference type="OrthoDB" id="329666at2759"/>
<proteinExistence type="predicted"/>
<dbReference type="GO" id="GO:0005634">
    <property type="term" value="C:nucleus"/>
    <property type="evidence" value="ECO:0007669"/>
    <property type="project" value="UniProtKB-SubCell"/>
</dbReference>
<comment type="subcellular location">
    <subcellularLocation>
        <location evidence="1">Nucleus</location>
    </subcellularLocation>
</comment>
<dbReference type="VEuPathDB" id="TriTrypDB:LPMP_260150"/>